<dbReference type="AlphaFoldDB" id="E0TEG1"/>
<evidence type="ECO:0000313" key="3">
    <source>
        <dbReference type="EMBL" id="ADM10047.1"/>
    </source>
</evidence>
<dbReference type="Proteomes" id="UP000001302">
    <property type="component" value="Chromosome"/>
</dbReference>
<keyword evidence="4" id="KW-1185">Reference proteome</keyword>
<dbReference type="EMBL" id="CP002156">
    <property type="protein sequence ID" value="ADM10047.1"/>
    <property type="molecule type" value="Genomic_DNA"/>
</dbReference>
<evidence type="ECO:0000313" key="4">
    <source>
        <dbReference type="Proteomes" id="UP000001302"/>
    </source>
</evidence>
<dbReference type="RefSeq" id="WP_013301021.1">
    <property type="nucleotide sequence ID" value="NC_014414.1"/>
</dbReference>
<dbReference type="STRING" id="314260.PB2503_09974"/>
<dbReference type="Gene3D" id="2.40.160.210">
    <property type="entry name" value="Acyl-CoA thioesterase, double hotdog domain"/>
    <property type="match status" value="1"/>
</dbReference>
<dbReference type="InterPro" id="IPR029069">
    <property type="entry name" value="HotDog_dom_sf"/>
</dbReference>
<feature type="domain" description="Acyl-CoA thioesterase-like C-terminal" evidence="2">
    <location>
        <begin position="117"/>
        <end position="249"/>
    </location>
</feature>
<dbReference type="Pfam" id="PF20789">
    <property type="entry name" value="4HBT_3C"/>
    <property type="match status" value="1"/>
</dbReference>
<organism evidence="3 4">
    <name type="scientific">Parvularcula bermudensis (strain ATCC BAA-594 / HTCC2503 / KCTC 12087)</name>
    <dbReference type="NCBI Taxonomy" id="314260"/>
    <lineage>
        <taxon>Bacteria</taxon>
        <taxon>Pseudomonadati</taxon>
        <taxon>Pseudomonadota</taxon>
        <taxon>Alphaproteobacteria</taxon>
        <taxon>Parvularculales</taxon>
        <taxon>Parvularculaceae</taxon>
        <taxon>Parvularcula</taxon>
    </lineage>
</organism>
<reference evidence="3 4" key="2">
    <citation type="journal article" date="2011" name="J. Bacteriol.">
        <title>Complete genome sequence of strain HTCC2503T of Parvularcula bermudensis, the type species of the order "Parvularculales" in the class Alphaproteobacteria.</title>
        <authorList>
            <person name="Oh H.M."/>
            <person name="Kang I."/>
            <person name="Vergin K.L."/>
            <person name="Kang D."/>
            <person name="Rhee K.H."/>
            <person name="Giovannoni S.J."/>
            <person name="Cho J.C."/>
        </authorList>
    </citation>
    <scope>NUCLEOTIDE SEQUENCE [LARGE SCALE GENOMIC DNA]</scope>
    <source>
        <strain evidence="4">ATCC BAA-594 / HTCC2503 / KCTC 12087</strain>
    </source>
</reference>
<evidence type="ECO:0000259" key="1">
    <source>
        <dbReference type="Pfam" id="PF13622"/>
    </source>
</evidence>
<evidence type="ECO:0000259" key="2">
    <source>
        <dbReference type="Pfam" id="PF20789"/>
    </source>
</evidence>
<dbReference type="HOGENOM" id="CLU_084775_1_0_5"/>
<dbReference type="SUPFAM" id="SSF54637">
    <property type="entry name" value="Thioesterase/thiol ester dehydrase-isomerase"/>
    <property type="match status" value="2"/>
</dbReference>
<protein>
    <recommendedName>
        <fullName evidence="5">Acyl-CoA thioesterase II</fullName>
    </recommendedName>
</protein>
<dbReference type="Pfam" id="PF13622">
    <property type="entry name" value="4HBT_3"/>
    <property type="match status" value="1"/>
</dbReference>
<proteinExistence type="predicted"/>
<gene>
    <name evidence="3" type="ordered locus">PB2503_09974</name>
</gene>
<evidence type="ECO:0008006" key="5">
    <source>
        <dbReference type="Google" id="ProtNLM"/>
    </source>
</evidence>
<reference evidence="4" key="1">
    <citation type="submission" date="2010-08" db="EMBL/GenBank/DDBJ databases">
        <title>Genome sequence of Parvularcula bermudensis HTCC2503.</title>
        <authorList>
            <person name="Kang D.-M."/>
            <person name="Oh H.-M."/>
            <person name="Cho J.-C."/>
        </authorList>
    </citation>
    <scope>NUCLEOTIDE SEQUENCE [LARGE SCALE GENOMIC DNA]</scope>
    <source>
        <strain evidence="4">ATCC BAA-594 / HTCC2503 / KCTC 12087</strain>
    </source>
</reference>
<dbReference type="OrthoDB" id="7059210at2"/>
<feature type="domain" description="Acyl-CoA thioesterase-like N-terminal HotDog" evidence="1">
    <location>
        <begin position="18"/>
        <end position="99"/>
    </location>
</feature>
<dbReference type="InterPro" id="IPR049449">
    <property type="entry name" value="TesB_ACOT8-like_N"/>
</dbReference>
<sequence length="251" mass="27059">MATPALIDCLSADAPTVPERWMQGRTAYGGYSAALALRAARAHAAADAHLRSVQIAFVSPLTGPLTQKAVTLREGRSTLFVRADLKTEQGVGLAGTFVFARPQEAAATYETATFPAEMTPVSDAKDVPRLSIMPRFIENFDLRHGGAAQRGVFQWWVRLREGAGLDRETRLCLLGDALPPAALSLGPAAAVSSVTWQMNFHPNPANVDSEWWLLRSRTTSLGLGGSHQWMELWAEDGTAMVSGVQQIAVFG</sequence>
<dbReference type="eggNOG" id="COG1946">
    <property type="taxonomic scope" value="Bacteria"/>
</dbReference>
<dbReference type="InterPro" id="IPR042171">
    <property type="entry name" value="Acyl-CoA_hotdog"/>
</dbReference>
<dbReference type="KEGG" id="pbr:PB2503_09974"/>
<dbReference type="InterPro" id="IPR049450">
    <property type="entry name" value="ACOT8-like_C"/>
</dbReference>
<accession>E0TEG1</accession>
<name>E0TEG1_PARBH</name>